<reference evidence="1" key="1">
    <citation type="journal article" date="2015" name="Nature">
        <title>Complex archaea that bridge the gap between prokaryotes and eukaryotes.</title>
        <authorList>
            <person name="Spang A."/>
            <person name="Saw J.H."/>
            <person name="Jorgensen S.L."/>
            <person name="Zaremba-Niedzwiedzka K."/>
            <person name="Martijn J."/>
            <person name="Lind A.E."/>
            <person name="van Eijk R."/>
            <person name="Schleper C."/>
            <person name="Guy L."/>
            <person name="Ettema T.J."/>
        </authorList>
    </citation>
    <scope>NUCLEOTIDE SEQUENCE</scope>
</reference>
<name>A0A0F9NCK9_9ZZZZ</name>
<protein>
    <recommendedName>
        <fullName evidence="2">Toprim domain-containing protein</fullName>
    </recommendedName>
</protein>
<sequence length="300" mass="33912">MATDLTGFLVAHLEAHGLRVTGADGSGANMLTECFNGHGVNTPCLSIRKSDGAFNCFSCKVKGHDWKALIRALGGELPDEELPDPFGILNAQLNNHTKQQQSSLAVPWGAEPWRFGRYRGLSQGFLDRLEAKRWYDDRKRCRRILFPIWQHRKLMGWVARRTDDGTEMKYRNADGMKSTHILYPLDFVQQHLHGKVVVLVEGPLDALRLCHFRIPALAIMGTPNWRKRKLSLLRRLGIQHCIICTDGDAAGRQCRYETLEPSLEGWFGVEHFLPPDDEDPGSMSAQLCRQLRGRVEELAG</sequence>
<evidence type="ECO:0000313" key="1">
    <source>
        <dbReference type="EMBL" id="KKM79127.1"/>
    </source>
</evidence>
<dbReference type="AlphaFoldDB" id="A0A0F9NCK9"/>
<accession>A0A0F9NCK9</accession>
<dbReference type="GO" id="GO:0005737">
    <property type="term" value="C:cytoplasm"/>
    <property type="evidence" value="ECO:0007669"/>
    <property type="project" value="TreeGrafter"/>
</dbReference>
<dbReference type="PANTHER" id="PTHR30313:SF2">
    <property type="entry name" value="DNA PRIMASE"/>
    <property type="match status" value="1"/>
</dbReference>
<dbReference type="Pfam" id="PF13155">
    <property type="entry name" value="Toprim_2"/>
    <property type="match status" value="1"/>
</dbReference>
<comment type="caution">
    <text evidence="1">The sequence shown here is derived from an EMBL/GenBank/DDBJ whole genome shotgun (WGS) entry which is preliminary data.</text>
</comment>
<dbReference type="PANTHER" id="PTHR30313">
    <property type="entry name" value="DNA PRIMASE"/>
    <property type="match status" value="1"/>
</dbReference>
<dbReference type="GO" id="GO:0006269">
    <property type="term" value="P:DNA replication, synthesis of primer"/>
    <property type="evidence" value="ECO:0007669"/>
    <property type="project" value="TreeGrafter"/>
</dbReference>
<dbReference type="SUPFAM" id="SSF56731">
    <property type="entry name" value="DNA primase core"/>
    <property type="match status" value="1"/>
</dbReference>
<dbReference type="Gene3D" id="3.40.1360.10">
    <property type="match status" value="1"/>
</dbReference>
<gene>
    <name evidence="1" type="ORF">LCGC14_1353060</name>
</gene>
<organism evidence="1">
    <name type="scientific">marine sediment metagenome</name>
    <dbReference type="NCBI Taxonomy" id="412755"/>
    <lineage>
        <taxon>unclassified sequences</taxon>
        <taxon>metagenomes</taxon>
        <taxon>ecological metagenomes</taxon>
    </lineage>
</organism>
<evidence type="ECO:0008006" key="2">
    <source>
        <dbReference type="Google" id="ProtNLM"/>
    </source>
</evidence>
<dbReference type="EMBL" id="LAZR01008381">
    <property type="protein sequence ID" value="KKM79127.1"/>
    <property type="molecule type" value="Genomic_DNA"/>
</dbReference>
<dbReference type="InterPro" id="IPR050219">
    <property type="entry name" value="DnaG_primase"/>
</dbReference>
<proteinExistence type="predicted"/>